<proteinExistence type="predicted"/>
<evidence type="ECO:0000313" key="2">
    <source>
        <dbReference type="EMBL" id="KOH46672.1"/>
    </source>
</evidence>
<evidence type="ECO:0000313" key="3">
    <source>
        <dbReference type="Proteomes" id="UP000036958"/>
    </source>
</evidence>
<reference evidence="3" key="1">
    <citation type="submission" date="2015-07" db="EMBL/GenBank/DDBJ databases">
        <title>Genome sequencing of Sunxiuqinia dokdonensis strain SK.</title>
        <authorList>
            <person name="Ahn S."/>
            <person name="Kim B.-C."/>
        </authorList>
    </citation>
    <scope>NUCLEOTIDE SEQUENCE [LARGE SCALE GENOMIC DNA]</scope>
    <source>
        <strain evidence="3">SK</strain>
    </source>
</reference>
<name>A0A0L8VEV1_9BACT</name>
<dbReference type="STRING" id="1409788.NC99_05120"/>
<dbReference type="EMBL" id="LGIA01000023">
    <property type="protein sequence ID" value="KOH46672.1"/>
    <property type="molecule type" value="Genomic_DNA"/>
</dbReference>
<feature type="compositionally biased region" description="Basic and acidic residues" evidence="1">
    <location>
        <begin position="82"/>
        <end position="92"/>
    </location>
</feature>
<keyword evidence="3" id="KW-1185">Reference proteome</keyword>
<gene>
    <name evidence="2" type="ORF">NC99_05120</name>
</gene>
<dbReference type="RefSeq" id="WP_053179435.1">
    <property type="nucleotide sequence ID" value="NZ_LGIA01000023.1"/>
</dbReference>
<comment type="caution">
    <text evidence="2">The sequence shown here is derived from an EMBL/GenBank/DDBJ whole genome shotgun (WGS) entry which is preliminary data.</text>
</comment>
<evidence type="ECO:0000256" key="1">
    <source>
        <dbReference type="SAM" id="MobiDB-lite"/>
    </source>
</evidence>
<organism evidence="2 3">
    <name type="scientific">Sunxiuqinia dokdonensis</name>
    <dbReference type="NCBI Taxonomy" id="1409788"/>
    <lineage>
        <taxon>Bacteria</taxon>
        <taxon>Pseudomonadati</taxon>
        <taxon>Bacteroidota</taxon>
        <taxon>Bacteroidia</taxon>
        <taxon>Marinilabiliales</taxon>
        <taxon>Prolixibacteraceae</taxon>
        <taxon>Sunxiuqinia</taxon>
    </lineage>
</organism>
<dbReference type="OrthoDB" id="1100725at2"/>
<accession>A0A0L8VEV1</accession>
<feature type="compositionally biased region" description="Basic and acidic residues" evidence="1">
    <location>
        <begin position="135"/>
        <end position="146"/>
    </location>
</feature>
<feature type="region of interest" description="Disordered" evidence="1">
    <location>
        <begin position="63"/>
        <end position="169"/>
    </location>
</feature>
<protein>
    <submittedName>
        <fullName evidence="2">Uncharacterized protein</fullName>
    </submittedName>
</protein>
<sequence>MMMEKHKLIQLILKDLEELNEIANGLRRSDQLSRFELDIALSKSKLVFQEFEYLKELHDWNAEKDSPRPASTATSVPSQPEPKIESVREKLTATEAEPTQDVNEPEERELPKAKPQANTVPEPEMQELVPAAPSELEKTEHRKTEPEAEQAPAAVEKTSETEAEEETENIKKTVGENFVKGKSLNDLMLGNKTLDKKLASSPITKLETAIGLNDRFQYTRELFDNQPDLFRKTVQEIDQANSLDEAVSYLNANFKWKKTETSIQFAQLVKRRFTN</sequence>
<dbReference type="Proteomes" id="UP000036958">
    <property type="component" value="Unassembled WGS sequence"/>
</dbReference>
<dbReference type="AlphaFoldDB" id="A0A0L8VEV1"/>
<feature type="compositionally biased region" description="Polar residues" evidence="1">
    <location>
        <begin position="69"/>
        <end position="78"/>
    </location>
</feature>